<dbReference type="SUPFAM" id="SSF53756">
    <property type="entry name" value="UDP-Glycosyltransferase/glycogen phosphorylase"/>
    <property type="match status" value="1"/>
</dbReference>
<dbReference type="EMBL" id="FOCL01000006">
    <property type="protein sequence ID" value="SEO26895.1"/>
    <property type="molecule type" value="Genomic_DNA"/>
</dbReference>
<dbReference type="OrthoDB" id="9768685at2"/>
<proteinExistence type="predicted"/>
<name>A0A1H8NBB8_9SPHI</name>
<feature type="domain" description="Glycosyl transferase family 1" evidence="1">
    <location>
        <begin position="195"/>
        <end position="332"/>
    </location>
</feature>
<dbReference type="RefSeq" id="WP_091213625.1">
    <property type="nucleotide sequence ID" value="NZ_FOCL01000006.1"/>
</dbReference>
<dbReference type="AlphaFoldDB" id="A0A1H8NBB8"/>
<keyword evidence="2" id="KW-0808">Transferase</keyword>
<dbReference type="Pfam" id="PF00534">
    <property type="entry name" value="Glycos_transf_1"/>
    <property type="match status" value="1"/>
</dbReference>
<organism evidence="2 3">
    <name type="scientific">Mucilaginibacter gossypiicola</name>
    <dbReference type="NCBI Taxonomy" id="551995"/>
    <lineage>
        <taxon>Bacteria</taxon>
        <taxon>Pseudomonadati</taxon>
        <taxon>Bacteroidota</taxon>
        <taxon>Sphingobacteriia</taxon>
        <taxon>Sphingobacteriales</taxon>
        <taxon>Sphingobacteriaceae</taxon>
        <taxon>Mucilaginibacter</taxon>
    </lineage>
</organism>
<sequence length="366" mass="42347">MKTAFITDWLEKYGGAERVVTAINELYKFDYYYAYVNKMDHDTQLLTLGGNDVTVIESNVLKKFKYKFRLFLPIFPWIVKRFNQQTQKNKVDLVISSSWALSKGYRIGDEVHVSYLQARNFKYVWDEAALYFKGIVKLFLPVKPGLQDFDLKSAQTPDYLISNSKFVQNWVKKKYNRDSVVIYPPVEVESFEISSKKEDYFVIVGRIEPYKRFDIVIEAFNQNGKKLIVIGDGSQSRYLKKIARNNIEFIGFQKKDVIKTYLAKARAFVYAGVEDFGIALVEAHASGTPVIAYKGGAAGEIVNESNGLCYEEQTAEALNKTLDHFLSKENEYSSQEIRNSSLRFSKKRFQTEFKEYINTVMSKHKK</sequence>
<dbReference type="STRING" id="551995.SAMN05192574_106346"/>
<dbReference type="InterPro" id="IPR001296">
    <property type="entry name" value="Glyco_trans_1"/>
</dbReference>
<dbReference type="InterPro" id="IPR050194">
    <property type="entry name" value="Glycosyltransferase_grp1"/>
</dbReference>
<evidence type="ECO:0000259" key="1">
    <source>
        <dbReference type="Pfam" id="PF00534"/>
    </source>
</evidence>
<evidence type="ECO:0000313" key="2">
    <source>
        <dbReference type="EMBL" id="SEO26895.1"/>
    </source>
</evidence>
<keyword evidence="3" id="KW-1185">Reference proteome</keyword>
<protein>
    <submittedName>
        <fullName evidence="2">Glycosyltransferase involved in cell wall bisynthesis</fullName>
    </submittedName>
</protein>
<dbReference type="PANTHER" id="PTHR45947:SF3">
    <property type="entry name" value="SULFOQUINOVOSYL TRANSFERASE SQD2"/>
    <property type="match status" value="1"/>
</dbReference>
<gene>
    <name evidence="2" type="ORF">SAMN05192574_106346</name>
</gene>
<dbReference type="GO" id="GO:0016757">
    <property type="term" value="F:glycosyltransferase activity"/>
    <property type="evidence" value="ECO:0007669"/>
    <property type="project" value="InterPro"/>
</dbReference>
<evidence type="ECO:0000313" key="3">
    <source>
        <dbReference type="Proteomes" id="UP000198942"/>
    </source>
</evidence>
<dbReference type="Proteomes" id="UP000198942">
    <property type="component" value="Unassembled WGS sequence"/>
</dbReference>
<dbReference type="PANTHER" id="PTHR45947">
    <property type="entry name" value="SULFOQUINOVOSYL TRANSFERASE SQD2"/>
    <property type="match status" value="1"/>
</dbReference>
<accession>A0A1H8NBB8</accession>
<dbReference type="Gene3D" id="3.40.50.2000">
    <property type="entry name" value="Glycogen Phosphorylase B"/>
    <property type="match status" value="2"/>
</dbReference>
<reference evidence="3" key="1">
    <citation type="submission" date="2016-10" db="EMBL/GenBank/DDBJ databases">
        <authorList>
            <person name="Varghese N."/>
            <person name="Submissions S."/>
        </authorList>
    </citation>
    <scope>NUCLEOTIDE SEQUENCE [LARGE SCALE GENOMIC DNA]</scope>
    <source>
        <strain evidence="3">Gh-48</strain>
    </source>
</reference>